<organism evidence="2 3">
    <name type="scientific">Moelleriella libera RCEF 2490</name>
    <dbReference type="NCBI Taxonomy" id="1081109"/>
    <lineage>
        <taxon>Eukaryota</taxon>
        <taxon>Fungi</taxon>
        <taxon>Dikarya</taxon>
        <taxon>Ascomycota</taxon>
        <taxon>Pezizomycotina</taxon>
        <taxon>Sordariomycetes</taxon>
        <taxon>Hypocreomycetidae</taxon>
        <taxon>Hypocreales</taxon>
        <taxon>Clavicipitaceae</taxon>
        <taxon>Moelleriella</taxon>
    </lineage>
</organism>
<comment type="caution">
    <text evidence="2">The sequence shown here is derived from an EMBL/GenBank/DDBJ whole genome shotgun (WGS) entry which is preliminary data.</text>
</comment>
<evidence type="ECO:0000313" key="2">
    <source>
        <dbReference type="EMBL" id="KZZ93827.1"/>
    </source>
</evidence>
<feature type="compositionally biased region" description="Basic and acidic residues" evidence="1">
    <location>
        <begin position="9"/>
        <end position="23"/>
    </location>
</feature>
<name>A0A168AEF7_9HYPO</name>
<protein>
    <submittedName>
        <fullName evidence="2">Uncharacterized protein</fullName>
    </submittedName>
</protein>
<keyword evidence="3" id="KW-1185">Reference proteome</keyword>
<dbReference type="Proteomes" id="UP000078544">
    <property type="component" value="Unassembled WGS sequence"/>
</dbReference>
<accession>A0A168AEF7</accession>
<gene>
    <name evidence="2" type="ORF">AAL_05543</name>
</gene>
<dbReference type="OrthoDB" id="5424209at2759"/>
<feature type="region of interest" description="Disordered" evidence="1">
    <location>
        <begin position="1"/>
        <end position="31"/>
    </location>
</feature>
<reference evidence="2 3" key="1">
    <citation type="journal article" date="2016" name="Genome Biol. Evol.">
        <title>Divergent and convergent evolution of fungal pathogenicity.</title>
        <authorList>
            <person name="Shang Y."/>
            <person name="Xiao G."/>
            <person name="Zheng P."/>
            <person name="Cen K."/>
            <person name="Zhan S."/>
            <person name="Wang C."/>
        </authorList>
    </citation>
    <scope>NUCLEOTIDE SEQUENCE [LARGE SCALE GENOMIC DNA]</scope>
    <source>
        <strain evidence="2 3">RCEF 2490</strain>
    </source>
</reference>
<evidence type="ECO:0000256" key="1">
    <source>
        <dbReference type="SAM" id="MobiDB-lite"/>
    </source>
</evidence>
<dbReference type="AlphaFoldDB" id="A0A168AEF7"/>
<evidence type="ECO:0000313" key="3">
    <source>
        <dbReference type="Proteomes" id="UP000078544"/>
    </source>
</evidence>
<sequence>MAEAYITPDSEKDRERQRRRQNDSSETNSSGEFNIRSLKYRHAIPAGAPLPVQNIFDGFSGKLMLAFQGILYKDIPLLLQKAGVKTYRVEDDLCEIIITKRRSPRSPSDDHLTLLIKTPWEDDSMTTWGRAIVMIKKYVDDLLDNDEWRHVALGVEMLAPELFLKKYVAPEIGNARLESDWPVIANQVYSILQSFSQTRNKMTQIALFRLGYSENPGLNPITVYITLRYSSDDSKWHSVLVKLQQVLDGFPHGLVPFMEHNEMDEFAFETVPVTVQEDNINRDPTRYLAEYSDKVAIGADICASVFTQRDDGTKRNPVMGTLGCFVEIQIGQEPWRTMSLTNYHVVRSGIEGFGLKAVKDAHGNTNSAIDKPAEGSPLWACDKEGICSLEGGICLENPARPTLSIHLEVLKVRGKQLDHLIQRGQDPKQKTQEKAERSRVQDQLKRKQAFFDKNRHQLGTVKFASGLLGRTSTPNPPQSLPGRRLDWALAAVAKGRQVTNIIPGPSHPSMPLPTCVYGWLQPCSTIKAGELPYDMDLYKNGAASGTTRGRWLGTYQSIVALPHDSHLNGAISSEFMVFGEPKDSEFAKPGDSGAVVFTDNGEAIGLVFTGSRPHQTKAAYTYVTPLADIFADIRARVGKALGKKVNVRLLQEPKTS</sequence>
<proteinExistence type="predicted"/>
<dbReference type="SUPFAM" id="SSF50494">
    <property type="entry name" value="Trypsin-like serine proteases"/>
    <property type="match status" value="1"/>
</dbReference>
<dbReference type="EMBL" id="AZGY01000012">
    <property type="protein sequence ID" value="KZZ93827.1"/>
    <property type="molecule type" value="Genomic_DNA"/>
</dbReference>
<dbReference type="InterPro" id="IPR009003">
    <property type="entry name" value="Peptidase_S1_PA"/>
</dbReference>